<dbReference type="GO" id="GO:0031998">
    <property type="term" value="P:regulation of fatty acid beta-oxidation"/>
    <property type="evidence" value="ECO:0007669"/>
    <property type="project" value="TreeGrafter"/>
</dbReference>
<protein>
    <recommendedName>
        <fullName evidence="1">Peroxisomal leader peptide-processing protease</fullName>
        <ecNumber evidence="1">3.4.21.-</ecNumber>
    </recommendedName>
</protein>
<dbReference type="Proteomes" id="UP001283361">
    <property type="component" value="Unassembled WGS sequence"/>
</dbReference>
<evidence type="ECO:0000256" key="1">
    <source>
        <dbReference type="PIRNR" id="PIRNR037989"/>
    </source>
</evidence>
<dbReference type="InterPro" id="IPR009003">
    <property type="entry name" value="Peptidase_S1_PA"/>
</dbReference>
<reference evidence="3" key="1">
    <citation type="journal article" date="2023" name="G3 (Bethesda)">
        <title>A reference genome for the long-term kleptoplast-retaining sea slug Elysia crispata morphotype clarki.</title>
        <authorList>
            <person name="Eastman K.E."/>
            <person name="Pendleton A.L."/>
            <person name="Shaikh M.A."/>
            <person name="Suttiyut T."/>
            <person name="Ogas R."/>
            <person name="Tomko P."/>
            <person name="Gavelis G."/>
            <person name="Widhalm J.R."/>
            <person name="Wisecaver J.H."/>
        </authorList>
    </citation>
    <scope>NUCLEOTIDE SEQUENCE</scope>
    <source>
        <strain evidence="3">ECLA1</strain>
    </source>
</reference>
<accession>A0AAE0YRG0</accession>
<sequence length="454" mass="49102">MPEDSWSFANGTEEDSITPTGNKNLNEEADEISKKISFQLLSYFVLLQCGPLINHVGNSQLSKLLPPKSSSGKDLCTIGTEAEIISTPFGGLNPHVFFNSYSKGVISNISGPSNCWIVTDARCIPGSEGGPLFTVHQNKERQLSGIVAASLCWKNKEWVGLTLVCGIDSIGEALASCIKSSLSALDWHNLNALDPSHHSKSSVSQLTRTSVNKGPEGVNFLPYVVLVKVGRVWGSGYVIDTRKCLILTCSHVIKDASPSDPPIFIRAYNNSGLFKASVIYRQASQEINPFDLAVLRCPEVMRYLTPLKPPKIVPALIGQRIWVCGHAVFNTDLGLQPSLCAGVISKVVKVKDQDVMVQTTCAVHAGASGGPLIDNIGNLVGIVVCNTVDKGSNSTYPHINFSVPSTTFWPPVQHYLKTTDATMMGSLKVTDTLVKKIWALDTTLESEYAVKSKL</sequence>
<comment type="function">
    <text evidence="1">Peroxisomal protease that mediates both the removal of the leader peptide from proteins containing a PTS2 target sequence and processes several PTS1-containing proteins. Catalyzes the processing of PTS1-proteins involved in the peroxisomal beta-oxidation of fatty acids.</text>
</comment>
<keyword evidence="1" id="KW-0720">Serine protease</keyword>
<organism evidence="3 4">
    <name type="scientific">Elysia crispata</name>
    <name type="common">lettuce slug</name>
    <dbReference type="NCBI Taxonomy" id="231223"/>
    <lineage>
        <taxon>Eukaryota</taxon>
        <taxon>Metazoa</taxon>
        <taxon>Spiralia</taxon>
        <taxon>Lophotrochozoa</taxon>
        <taxon>Mollusca</taxon>
        <taxon>Gastropoda</taxon>
        <taxon>Heterobranchia</taxon>
        <taxon>Euthyneura</taxon>
        <taxon>Panpulmonata</taxon>
        <taxon>Sacoglossa</taxon>
        <taxon>Placobranchoidea</taxon>
        <taxon>Plakobranchidae</taxon>
        <taxon>Elysia</taxon>
    </lineage>
</organism>
<dbReference type="AlphaFoldDB" id="A0AAE0YRG0"/>
<dbReference type="Gene3D" id="2.40.10.10">
    <property type="entry name" value="Trypsin-like serine proteases"/>
    <property type="match status" value="3"/>
</dbReference>
<dbReference type="PANTHER" id="PTHR21004">
    <property type="entry name" value="SERINE PROTEASE-RELATED"/>
    <property type="match status" value="1"/>
</dbReference>
<dbReference type="GO" id="GO:0005777">
    <property type="term" value="C:peroxisome"/>
    <property type="evidence" value="ECO:0007669"/>
    <property type="project" value="UniProtKB-SubCell"/>
</dbReference>
<dbReference type="GO" id="GO:0004252">
    <property type="term" value="F:serine-type endopeptidase activity"/>
    <property type="evidence" value="ECO:0007669"/>
    <property type="project" value="InterPro"/>
</dbReference>
<comment type="subcellular location">
    <subcellularLocation>
        <location evidence="1">Peroxisome</location>
    </subcellularLocation>
</comment>
<keyword evidence="1" id="KW-0378">Hydrolase</keyword>
<dbReference type="EC" id="3.4.21.-" evidence="1"/>
<dbReference type="EMBL" id="JAWDGP010005687">
    <property type="protein sequence ID" value="KAK3753866.1"/>
    <property type="molecule type" value="Genomic_DNA"/>
</dbReference>
<evidence type="ECO:0000313" key="3">
    <source>
        <dbReference type="EMBL" id="KAK3753866.1"/>
    </source>
</evidence>
<comment type="PTM">
    <text evidence="1">The full-lengh TYSND1 is the active the proteolytic processing of PTS1- and PTS2-proteins and in self-cleavage, and intermolecular self-cleavage of TYSND1 down-regulates its protease activity.</text>
</comment>
<keyword evidence="1" id="KW-0645">Protease</keyword>
<name>A0AAE0YRG0_9GAST</name>
<comment type="similarity">
    <text evidence="1">Belongs to the peptidase S1B family.</text>
</comment>
<gene>
    <name evidence="3" type="ORF">RRG08_006253</name>
</gene>
<keyword evidence="4" id="KW-1185">Reference proteome</keyword>
<dbReference type="InterPro" id="IPR043504">
    <property type="entry name" value="Peptidase_S1_PA_chymotrypsin"/>
</dbReference>
<proteinExistence type="inferred from homology"/>
<comment type="caution">
    <text evidence="3">The sequence shown here is derived from an EMBL/GenBank/DDBJ whole genome shotgun (WGS) entry which is preliminary data.</text>
</comment>
<evidence type="ECO:0000313" key="4">
    <source>
        <dbReference type="Proteomes" id="UP001283361"/>
    </source>
</evidence>
<dbReference type="Pfam" id="PF13365">
    <property type="entry name" value="Trypsin_2"/>
    <property type="match status" value="1"/>
</dbReference>
<dbReference type="InterPro" id="IPR039245">
    <property type="entry name" value="TYSND1/DEG15"/>
</dbReference>
<keyword evidence="1" id="KW-0576">Peroxisome</keyword>
<dbReference type="SUPFAM" id="SSF50494">
    <property type="entry name" value="Trypsin-like serine proteases"/>
    <property type="match status" value="2"/>
</dbReference>
<dbReference type="PANTHER" id="PTHR21004:SF0">
    <property type="entry name" value="PEROXISOMAL LEADER PEPTIDE-PROCESSING PROTEASE"/>
    <property type="match status" value="1"/>
</dbReference>
<feature type="region of interest" description="Disordered" evidence="2">
    <location>
        <begin position="1"/>
        <end position="23"/>
    </location>
</feature>
<dbReference type="GO" id="GO:0016485">
    <property type="term" value="P:protein processing"/>
    <property type="evidence" value="ECO:0007669"/>
    <property type="project" value="InterPro"/>
</dbReference>
<evidence type="ECO:0000256" key="2">
    <source>
        <dbReference type="SAM" id="MobiDB-lite"/>
    </source>
</evidence>